<comment type="caution">
    <text evidence="4">The sequence shown here is derived from an EMBL/GenBank/DDBJ whole genome shotgun (WGS) entry which is preliminary data.</text>
</comment>
<keyword evidence="5" id="KW-1185">Reference proteome</keyword>
<accession>A0A928Z761</accession>
<dbReference type="CDD" id="cd07043">
    <property type="entry name" value="STAS_anti-anti-sigma_factors"/>
    <property type="match status" value="1"/>
</dbReference>
<evidence type="ECO:0000256" key="1">
    <source>
        <dbReference type="ARBA" id="ARBA00009013"/>
    </source>
</evidence>
<dbReference type="Proteomes" id="UP000621799">
    <property type="component" value="Unassembled WGS sequence"/>
</dbReference>
<evidence type="ECO:0000313" key="4">
    <source>
        <dbReference type="EMBL" id="MBE9041122.1"/>
    </source>
</evidence>
<protein>
    <recommendedName>
        <fullName evidence="2">Anti-sigma factor antagonist</fullName>
    </recommendedName>
</protein>
<dbReference type="Gene3D" id="3.30.750.24">
    <property type="entry name" value="STAS domain"/>
    <property type="match status" value="1"/>
</dbReference>
<dbReference type="Pfam" id="PF01740">
    <property type="entry name" value="STAS"/>
    <property type="match status" value="1"/>
</dbReference>
<dbReference type="AlphaFoldDB" id="A0A928Z761"/>
<dbReference type="InterPro" id="IPR002645">
    <property type="entry name" value="STAS_dom"/>
</dbReference>
<reference evidence="4" key="1">
    <citation type="submission" date="2020-10" db="EMBL/GenBank/DDBJ databases">
        <authorList>
            <person name="Castelo-Branco R."/>
            <person name="Eusebio N."/>
            <person name="Adriana R."/>
            <person name="Vieira A."/>
            <person name="Brugerolle De Fraissinette N."/>
            <person name="Rezende De Castro R."/>
            <person name="Schneider M.P."/>
            <person name="Vasconcelos V."/>
            <person name="Leao P.N."/>
        </authorList>
    </citation>
    <scope>NUCLEOTIDE SEQUENCE</scope>
    <source>
        <strain evidence="4">LEGE 11467</strain>
    </source>
</reference>
<dbReference type="EMBL" id="JADEXN010000154">
    <property type="protein sequence ID" value="MBE9041122.1"/>
    <property type="molecule type" value="Genomic_DNA"/>
</dbReference>
<dbReference type="PANTHER" id="PTHR33495:SF2">
    <property type="entry name" value="ANTI-SIGMA FACTOR ANTAGONIST TM_1081-RELATED"/>
    <property type="match status" value="1"/>
</dbReference>
<feature type="domain" description="STAS" evidence="3">
    <location>
        <begin position="1"/>
        <end position="108"/>
    </location>
</feature>
<dbReference type="GO" id="GO:0043856">
    <property type="term" value="F:anti-sigma factor antagonist activity"/>
    <property type="evidence" value="ECO:0007669"/>
    <property type="project" value="InterPro"/>
</dbReference>
<dbReference type="RefSeq" id="WP_264321349.1">
    <property type="nucleotide sequence ID" value="NZ_JADEXN010000154.1"/>
</dbReference>
<dbReference type="PROSITE" id="PS50801">
    <property type="entry name" value="STAS"/>
    <property type="match status" value="1"/>
</dbReference>
<name>A0A928Z761_9CYAN</name>
<dbReference type="SUPFAM" id="SSF52091">
    <property type="entry name" value="SpoIIaa-like"/>
    <property type="match status" value="1"/>
</dbReference>
<dbReference type="InterPro" id="IPR036513">
    <property type="entry name" value="STAS_dom_sf"/>
</dbReference>
<dbReference type="NCBIfam" id="TIGR00377">
    <property type="entry name" value="ant_ant_sig"/>
    <property type="match status" value="1"/>
</dbReference>
<evidence type="ECO:0000256" key="2">
    <source>
        <dbReference type="RuleBase" id="RU003749"/>
    </source>
</evidence>
<comment type="similarity">
    <text evidence="1 2">Belongs to the anti-sigma-factor antagonist family.</text>
</comment>
<organism evidence="4 5">
    <name type="scientific">Zarconia navalis LEGE 11467</name>
    <dbReference type="NCBI Taxonomy" id="1828826"/>
    <lineage>
        <taxon>Bacteria</taxon>
        <taxon>Bacillati</taxon>
        <taxon>Cyanobacteriota</taxon>
        <taxon>Cyanophyceae</taxon>
        <taxon>Oscillatoriophycideae</taxon>
        <taxon>Oscillatoriales</taxon>
        <taxon>Oscillatoriales incertae sedis</taxon>
        <taxon>Zarconia</taxon>
        <taxon>Zarconia navalis</taxon>
    </lineage>
</organism>
<dbReference type="PANTHER" id="PTHR33495">
    <property type="entry name" value="ANTI-SIGMA FACTOR ANTAGONIST TM_1081-RELATED-RELATED"/>
    <property type="match status" value="1"/>
</dbReference>
<evidence type="ECO:0000313" key="5">
    <source>
        <dbReference type="Proteomes" id="UP000621799"/>
    </source>
</evidence>
<evidence type="ECO:0000259" key="3">
    <source>
        <dbReference type="PROSITE" id="PS50801"/>
    </source>
</evidence>
<proteinExistence type="inferred from homology"/>
<sequence length="108" mass="11907">MNPDVKVVQPTGLLDGSKANQVRREINDCLEAGAEIVLLDLKDVTFIDSSGLGSLVSALKTVRSSGAKLYICSISDQVRILFELTSMDRVFKVFANREEFDLEVQKVT</sequence>
<gene>
    <name evidence="4" type="ORF">IQ235_10065</name>
</gene>
<dbReference type="InterPro" id="IPR003658">
    <property type="entry name" value="Anti-sigma_ant"/>
</dbReference>